<evidence type="ECO:0000313" key="3">
    <source>
        <dbReference type="EMBL" id="SJZ30216.1"/>
    </source>
</evidence>
<dbReference type="PANTHER" id="PTHR46797:SF1">
    <property type="entry name" value="METHYLPHOSPHONATE SYNTHASE"/>
    <property type="match status" value="1"/>
</dbReference>
<feature type="domain" description="HTH cro/C1-type" evidence="2">
    <location>
        <begin position="11"/>
        <end position="65"/>
    </location>
</feature>
<gene>
    <name evidence="3" type="ORF">SAMN02745149_00408</name>
</gene>
<dbReference type="AlphaFoldDB" id="A0A1T4JJ71"/>
<dbReference type="InterPro" id="IPR010982">
    <property type="entry name" value="Lambda_DNA-bd_dom_sf"/>
</dbReference>
<dbReference type="SMART" id="SM00530">
    <property type="entry name" value="HTH_XRE"/>
    <property type="match status" value="1"/>
</dbReference>
<dbReference type="CDD" id="cd00093">
    <property type="entry name" value="HTH_XRE"/>
    <property type="match status" value="1"/>
</dbReference>
<dbReference type="RefSeq" id="WP_078932336.1">
    <property type="nucleotide sequence ID" value="NZ_FUWG01000003.1"/>
</dbReference>
<dbReference type="OrthoDB" id="362920at2"/>
<evidence type="ECO:0000313" key="4">
    <source>
        <dbReference type="Proteomes" id="UP000190423"/>
    </source>
</evidence>
<dbReference type="PANTHER" id="PTHR46797">
    <property type="entry name" value="HTH-TYPE TRANSCRIPTIONAL REGULATOR"/>
    <property type="match status" value="1"/>
</dbReference>
<sequence length="106" mass="12303">MGIRHTFIQNLKYYRKQAGLTQEKLAEKIEMSTAYIGDMEARERFPSAETIDKIAEALNIRPSVLFDEFGSPDNIKDSFKKIYTKTLQQELKEKLDQAVEEVCKQI</sequence>
<dbReference type="Pfam" id="PF01381">
    <property type="entry name" value="HTH_3"/>
    <property type="match status" value="1"/>
</dbReference>
<organism evidence="3 4">
    <name type="scientific">Treponema porcinum</name>
    <dbReference type="NCBI Taxonomy" id="261392"/>
    <lineage>
        <taxon>Bacteria</taxon>
        <taxon>Pseudomonadati</taxon>
        <taxon>Spirochaetota</taxon>
        <taxon>Spirochaetia</taxon>
        <taxon>Spirochaetales</taxon>
        <taxon>Treponemataceae</taxon>
        <taxon>Treponema</taxon>
    </lineage>
</organism>
<dbReference type="InterPro" id="IPR001387">
    <property type="entry name" value="Cro/C1-type_HTH"/>
</dbReference>
<dbReference type="InterPro" id="IPR050807">
    <property type="entry name" value="TransReg_Diox_bact_type"/>
</dbReference>
<name>A0A1T4JJ71_TREPO</name>
<accession>A0A1T4JJ71</accession>
<keyword evidence="1" id="KW-0238">DNA-binding</keyword>
<keyword evidence="4" id="KW-1185">Reference proteome</keyword>
<dbReference type="Proteomes" id="UP000190423">
    <property type="component" value="Unassembled WGS sequence"/>
</dbReference>
<evidence type="ECO:0000259" key="2">
    <source>
        <dbReference type="PROSITE" id="PS50943"/>
    </source>
</evidence>
<dbReference type="Gene3D" id="1.10.260.40">
    <property type="entry name" value="lambda repressor-like DNA-binding domains"/>
    <property type="match status" value="1"/>
</dbReference>
<dbReference type="GO" id="GO:0003700">
    <property type="term" value="F:DNA-binding transcription factor activity"/>
    <property type="evidence" value="ECO:0007669"/>
    <property type="project" value="TreeGrafter"/>
</dbReference>
<dbReference type="GO" id="GO:0005829">
    <property type="term" value="C:cytosol"/>
    <property type="evidence" value="ECO:0007669"/>
    <property type="project" value="TreeGrafter"/>
</dbReference>
<dbReference type="GO" id="GO:0003677">
    <property type="term" value="F:DNA binding"/>
    <property type="evidence" value="ECO:0007669"/>
    <property type="project" value="UniProtKB-KW"/>
</dbReference>
<dbReference type="STRING" id="261392.SAMN02745149_00408"/>
<dbReference type="EMBL" id="FUWG01000003">
    <property type="protein sequence ID" value="SJZ30216.1"/>
    <property type="molecule type" value="Genomic_DNA"/>
</dbReference>
<evidence type="ECO:0000256" key="1">
    <source>
        <dbReference type="ARBA" id="ARBA00023125"/>
    </source>
</evidence>
<dbReference type="GeneID" id="78315728"/>
<dbReference type="PROSITE" id="PS50943">
    <property type="entry name" value="HTH_CROC1"/>
    <property type="match status" value="1"/>
</dbReference>
<dbReference type="SUPFAM" id="SSF47413">
    <property type="entry name" value="lambda repressor-like DNA-binding domains"/>
    <property type="match status" value="1"/>
</dbReference>
<reference evidence="3 4" key="1">
    <citation type="submission" date="2017-02" db="EMBL/GenBank/DDBJ databases">
        <authorList>
            <person name="Peterson S.W."/>
        </authorList>
    </citation>
    <scope>NUCLEOTIDE SEQUENCE [LARGE SCALE GENOMIC DNA]</scope>
    <source>
        <strain evidence="3 4">ATCC BAA-908</strain>
    </source>
</reference>
<proteinExistence type="predicted"/>
<protein>
    <submittedName>
        <fullName evidence="3">Helix-turn-helix</fullName>
    </submittedName>
</protein>